<gene>
    <name evidence="2" type="ORF">ROG8370_03487</name>
</gene>
<dbReference type="RefSeq" id="WP_085828412.1">
    <property type="nucleotide sequence ID" value="NZ_FWFJ01000050.1"/>
</dbReference>
<dbReference type="OrthoDB" id="7709208at2"/>
<keyword evidence="1" id="KW-1133">Transmembrane helix</keyword>
<reference evidence="3" key="1">
    <citation type="submission" date="2017-03" db="EMBL/GenBank/DDBJ databases">
        <authorList>
            <person name="Rodrigo-Torres L."/>
            <person name="Arahal R.D."/>
            <person name="Lucena T."/>
        </authorList>
    </citation>
    <scope>NUCLEOTIDE SEQUENCE [LARGE SCALE GENOMIC DNA]</scope>
    <source>
        <strain evidence="3">CECT 8370</strain>
    </source>
</reference>
<evidence type="ECO:0000256" key="1">
    <source>
        <dbReference type="SAM" id="Phobius"/>
    </source>
</evidence>
<organism evidence="2 3">
    <name type="scientific">Roseovarius gaetbuli</name>
    <dbReference type="NCBI Taxonomy" id="1356575"/>
    <lineage>
        <taxon>Bacteria</taxon>
        <taxon>Pseudomonadati</taxon>
        <taxon>Pseudomonadota</taxon>
        <taxon>Alphaproteobacteria</taxon>
        <taxon>Rhodobacterales</taxon>
        <taxon>Roseobacteraceae</taxon>
        <taxon>Roseovarius</taxon>
    </lineage>
</organism>
<name>A0A1X7A7H8_9RHOB</name>
<dbReference type="AlphaFoldDB" id="A0A1X7A7H8"/>
<feature type="transmembrane region" description="Helical" evidence="1">
    <location>
        <begin position="20"/>
        <end position="38"/>
    </location>
</feature>
<dbReference type="EMBL" id="FWFJ01000050">
    <property type="protein sequence ID" value="SLN72030.1"/>
    <property type="molecule type" value="Genomic_DNA"/>
</dbReference>
<evidence type="ECO:0000313" key="2">
    <source>
        <dbReference type="EMBL" id="SLN72030.1"/>
    </source>
</evidence>
<keyword evidence="1" id="KW-0472">Membrane</keyword>
<keyword evidence="3" id="KW-1185">Reference proteome</keyword>
<evidence type="ECO:0000313" key="3">
    <source>
        <dbReference type="Proteomes" id="UP000194012"/>
    </source>
</evidence>
<protein>
    <submittedName>
        <fullName evidence="2">Uncharacterized protein</fullName>
    </submittedName>
</protein>
<dbReference type="Proteomes" id="UP000194012">
    <property type="component" value="Unassembled WGS sequence"/>
</dbReference>
<keyword evidence="1" id="KW-0812">Transmembrane</keyword>
<sequence>MPQDLCVNQPAPERVSGLPTGFIVAVIGLALAALVVTAPSPESAVNPADTTGVALEDWHGNVMRSR</sequence>
<accession>A0A1X7A7H8</accession>
<proteinExistence type="predicted"/>